<sequence>MLAQKKSRVSDTAQKGKMQYPKIRSNLHNTKHAKGGNVMKWLLFFVIWLVPAGAFAHVKWFTDESPEKAAIDDIMDTPFFITAFIAALAVGSLPKLISIMRPLPWLERSEEYMEGWRNYTFRILQYGTAAAFIIQQFQGGLFAPELMELNGLLSAVVWVMIALFLIPNRWFVRAGALLLTALYGLSVWEYGWLHMLDYVFYLGIAYVFFVYYTRAVLWKVPVLYVLTGFSLCWVAAEKWVFPVMSRDVIIDHNIFTFGFPPDTFAMLTGFVEFTVGYLLIVGLLSRFLGLILTLIFLSTTILFGWLELIGHFPIHIILLTFILEGTSFYRLPVSLHDTVKGKMASVMIHFLFALAVVLLLYYRAA</sequence>
<reference evidence="6 7" key="1">
    <citation type="submission" date="2018-03" db="EMBL/GenBank/DDBJ databases">
        <title>Bacillus urumqiensis sp. nov., a moderately haloalkaliphilic bacterium isolated from a salt lake.</title>
        <authorList>
            <person name="Zhao B."/>
            <person name="Liao Z."/>
        </authorList>
    </citation>
    <scope>NUCLEOTIDE SEQUENCE [LARGE SCALE GENOMIC DNA]</scope>
    <source>
        <strain evidence="6 7">BZ-SZ-XJ18</strain>
    </source>
</reference>
<keyword evidence="7" id="KW-1185">Reference proteome</keyword>
<feature type="transmembrane region" description="Helical" evidence="5">
    <location>
        <begin position="343"/>
        <end position="362"/>
    </location>
</feature>
<evidence type="ECO:0000256" key="1">
    <source>
        <dbReference type="ARBA" id="ARBA00004141"/>
    </source>
</evidence>
<dbReference type="GO" id="GO:0016020">
    <property type="term" value="C:membrane"/>
    <property type="evidence" value="ECO:0007669"/>
    <property type="project" value="UniProtKB-SubCell"/>
</dbReference>
<dbReference type="InterPro" id="IPR032808">
    <property type="entry name" value="DoxX"/>
</dbReference>
<evidence type="ECO:0008006" key="8">
    <source>
        <dbReference type="Google" id="ProtNLM"/>
    </source>
</evidence>
<name>A0A2P6MIN4_ALKUR</name>
<feature type="transmembrane region" description="Helical" evidence="5">
    <location>
        <begin position="41"/>
        <end position="58"/>
    </location>
</feature>
<evidence type="ECO:0000313" key="7">
    <source>
        <dbReference type="Proteomes" id="UP000243650"/>
    </source>
</evidence>
<evidence type="ECO:0000256" key="2">
    <source>
        <dbReference type="ARBA" id="ARBA00022692"/>
    </source>
</evidence>
<keyword evidence="3 5" id="KW-1133">Transmembrane helix</keyword>
<feature type="transmembrane region" description="Helical" evidence="5">
    <location>
        <begin position="222"/>
        <end position="241"/>
    </location>
</feature>
<feature type="transmembrane region" description="Helical" evidence="5">
    <location>
        <begin position="149"/>
        <end position="167"/>
    </location>
</feature>
<feature type="transmembrane region" description="Helical" evidence="5">
    <location>
        <begin position="198"/>
        <end position="215"/>
    </location>
</feature>
<evidence type="ECO:0000256" key="5">
    <source>
        <dbReference type="SAM" id="Phobius"/>
    </source>
</evidence>
<organism evidence="6 7">
    <name type="scientific">Alkalicoccus urumqiensis</name>
    <name type="common">Bacillus urumqiensis</name>
    <dbReference type="NCBI Taxonomy" id="1548213"/>
    <lineage>
        <taxon>Bacteria</taxon>
        <taxon>Bacillati</taxon>
        <taxon>Bacillota</taxon>
        <taxon>Bacilli</taxon>
        <taxon>Bacillales</taxon>
        <taxon>Bacillaceae</taxon>
        <taxon>Alkalicoccus</taxon>
    </lineage>
</organism>
<comment type="caution">
    <text evidence="6">The sequence shown here is derived from an EMBL/GenBank/DDBJ whole genome shotgun (WGS) entry which is preliminary data.</text>
</comment>
<dbReference type="AlphaFoldDB" id="A0A2P6MIN4"/>
<protein>
    <recommendedName>
        <fullName evidence="8">DoxX family membrane protein</fullName>
    </recommendedName>
</protein>
<dbReference type="Proteomes" id="UP000243650">
    <property type="component" value="Unassembled WGS sequence"/>
</dbReference>
<gene>
    <name evidence="6" type="ORF">C6I21_04920</name>
</gene>
<comment type="subcellular location">
    <subcellularLocation>
        <location evidence="1">Membrane</location>
        <topology evidence="1">Multi-pass membrane protein</topology>
    </subcellularLocation>
</comment>
<evidence type="ECO:0000313" key="6">
    <source>
        <dbReference type="EMBL" id="PRO66146.1"/>
    </source>
</evidence>
<keyword evidence="4 5" id="KW-0472">Membrane</keyword>
<feature type="transmembrane region" description="Helical" evidence="5">
    <location>
        <begin position="78"/>
        <end position="98"/>
    </location>
</feature>
<feature type="transmembrane region" description="Helical" evidence="5">
    <location>
        <begin position="312"/>
        <end position="331"/>
    </location>
</feature>
<dbReference type="EMBL" id="PVNS01000004">
    <property type="protein sequence ID" value="PRO66146.1"/>
    <property type="molecule type" value="Genomic_DNA"/>
</dbReference>
<dbReference type="OrthoDB" id="517560at2"/>
<accession>A0A2P6MIN4</accession>
<evidence type="ECO:0000256" key="4">
    <source>
        <dbReference type="ARBA" id="ARBA00023136"/>
    </source>
</evidence>
<evidence type="ECO:0000256" key="3">
    <source>
        <dbReference type="ARBA" id="ARBA00022989"/>
    </source>
</evidence>
<dbReference type="Pfam" id="PF07681">
    <property type="entry name" value="DoxX"/>
    <property type="match status" value="1"/>
</dbReference>
<proteinExistence type="predicted"/>
<keyword evidence="2 5" id="KW-0812">Transmembrane</keyword>